<dbReference type="EMBL" id="CAJGYM010000001">
    <property type="protein sequence ID" value="CAD6184296.1"/>
    <property type="molecule type" value="Genomic_DNA"/>
</dbReference>
<accession>A0A8S1GML2</accession>
<name>A0A8S1GML2_9PELO</name>
<keyword evidence="2" id="KW-1185">Reference proteome</keyword>
<evidence type="ECO:0000313" key="2">
    <source>
        <dbReference type="Proteomes" id="UP000835052"/>
    </source>
</evidence>
<dbReference type="AlphaFoldDB" id="A0A8S1GML2"/>
<proteinExistence type="predicted"/>
<protein>
    <submittedName>
        <fullName evidence="1">Uncharacterized protein</fullName>
    </submittedName>
</protein>
<reference evidence="1" key="1">
    <citation type="submission" date="2020-10" db="EMBL/GenBank/DDBJ databases">
        <authorList>
            <person name="Kikuchi T."/>
        </authorList>
    </citation>
    <scope>NUCLEOTIDE SEQUENCE</scope>
    <source>
        <strain evidence="1">NKZ352</strain>
    </source>
</reference>
<sequence>MNRRAVMSSQQETRRNNQKRSSRLIGLDCCCLHSNCNNKSYDQRVAQQAEVVASDLHRAGEYTDVVAIGMGSRKKKNLLTEVSHNEKPLHYVGSIQRYRGNAKMNFAGSDAAGRHILGNSGSVKHMLFAPSSPGRVARGQILLYTTLESEARPGNVVRTEDRKTEKSLTLWPEQSSSLPRIVFGINERSEYQLSPGITELTPVDTLRDNYLPTAKCFRSSFIRVYMCFKAFSTQSFCHSIFSFSQVEKMASMDAKMKCPLGDIRLRMDSVFKHDDNSSRSVIDIFIRSTTISHVFFASHIILPTSDW</sequence>
<comment type="caution">
    <text evidence="1">The sequence shown here is derived from an EMBL/GenBank/DDBJ whole genome shotgun (WGS) entry which is preliminary data.</text>
</comment>
<evidence type="ECO:0000313" key="1">
    <source>
        <dbReference type="EMBL" id="CAD6184296.1"/>
    </source>
</evidence>
<dbReference type="Proteomes" id="UP000835052">
    <property type="component" value="Unassembled WGS sequence"/>
</dbReference>
<organism evidence="1 2">
    <name type="scientific">Caenorhabditis auriculariae</name>
    <dbReference type="NCBI Taxonomy" id="2777116"/>
    <lineage>
        <taxon>Eukaryota</taxon>
        <taxon>Metazoa</taxon>
        <taxon>Ecdysozoa</taxon>
        <taxon>Nematoda</taxon>
        <taxon>Chromadorea</taxon>
        <taxon>Rhabditida</taxon>
        <taxon>Rhabditina</taxon>
        <taxon>Rhabditomorpha</taxon>
        <taxon>Rhabditoidea</taxon>
        <taxon>Rhabditidae</taxon>
        <taxon>Peloderinae</taxon>
        <taxon>Caenorhabditis</taxon>
    </lineage>
</organism>
<gene>
    <name evidence="1" type="ORF">CAUJ_LOCUS215</name>
</gene>